<evidence type="ECO:0000259" key="11">
    <source>
        <dbReference type="SMART" id="SM00047"/>
    </source>
</evidence>
<feature type="domain" description="Mannosyl-glycoprotein endo-beta-N-acetylglucosamidase-like" evidence="11">
    <location>
        <begin position="156"/>
        <end position="318"/>
    </location>
</feature>
<keyword evidence="9" id="KW-0961">Cell wall biogenesis/degradation</keyword>
<keyword evidence="6" id="KW-0574">Periplasm</keyword>
<dbReference type="Gene3D" id="2.10.70.40">
    <property type="entry name" value="peptidoglycan hydrolase"/>
    <property type="match status" value="1"/>
</dbReference>
<dbReference type="InterPro" id="IPR023346">
    <property type="entry name" value="Lysozyme-like_dom_sf"/>
</dbReference>
<comment type="function">
    <text evidence="1">Flagellum-specific muramidase which hydrolyzes the peptidoglycan layer to assemble the rod structure in the periplasmic space.</text>
</comment>
<dbReference type="AlphaFoldDB" id="A0A3B0X6N9"/>
<name>A0A3B0X6N9_9ZZZZ</name>
<dbReference type="EMBL" id="UOFG01000217">
    <property type="protein sequence ID" value="VAW63968.1"/>
    <property type="molecule type" value="Genomic_DNA"/>
</dbReference>
<sequence length="319" mass="36076">MYNDFQALGGLKKGAREKSPEAIKQVARQFESLFVQMMLKSMRDTVPENALSGSNAEKMYQEMYDKQLSANISSGRGIGLAKVIERQLGGDVDSDIEGRLPSDYLARPVRARSGVDQVIQKSRATQDNQVIAPEHPRFSTVLADREEQKIQLKNTDEKSSKQVQFIDRILPYAQRAAEKLGVDAEVLIAQSALETGWGKYLALKADGESSHSFFGIKADSHWQGERLEVATREYRHGAMQQEKAEFRVYESASQAFDDYANFILENPRYQQALEYGYDGEAYARELQKAGYATDPEYANKINRIRSDKILQSRVELKNL</sequence>
<dbReference type="PANTHER" id="PTHR33308:SF9">
    <property type="entry name" value="PEPTIDOGLYCAN HYDROLASE FLGJ"/>
    <property type="match status" value="1"/>
</dbReference>
<keyword evidence="12" id="KW-0966">Cell projection</keyword>
<dbReference type="SMART" id="SM00047">
    <property type="entry name" value="LYZ2"/>
    <property type="match status" value="1"/>
</dbReference>
<evidence type="ECO:0000256" key="7">
    <source>
        <dbReference type="ARBA" id="ARBA00022801"/>
    </source>
</evidence>
<evidence type="ECO:0000256" key="5">
    <source>
        <dbReference type="ARBA" id="ARBA00013433"/>
    </source>
</evidence>
<evidence type="ECO:0000256" key="2">
    <source>
        <dbReference type="ARBA" id="ARBA00004418"/>
    </source>
</evidence>
<dbReference type="InterPro" id="IPR002901">
    <property type="entry name" value="MGlyc_endo_b_GlcNAc-like_dom"/>
</dbReference>
<dbReference type="SUPFAM" id="SSF53955">
    <property type="entry name" value="Lysozyme-like"/>
    <property type="match status" value="1"/>
</dbReference>
<comment type="similarity">
    <text evidence="4">In the C-terminal section; belongs to the glycosyl hydrolase 73 family.</text>
</comment>
<dbReference type="Gene3D" id="1.10.530.10">
    <property type="match status" value="1"/>
</dbReference>
<evidence type="ECO:0000256" key="8">
    <source>
        <dbReference type="ARBA" id="ARBA00023295"/>
    </source>
</evidence>
<evidence type="ECO:0000256" key="4">
    <source>
        <dbReference type="ARBA" id="ARBA00007974"/>
    </source>
</evidence>
<evidence type="ECO:0000256" key="3">
    <source>
        <dbReference type="ARBA" id="ARBA00006880"/>
    </source>
</evidence>
<dbReference type="GO" id="GO:0016798">
    <property type="term" value="F:hydrolase activity, acting on glycosyl bonds"/>
    <property type="evidence" value="ECO:0007669"/>
    <property type="project" value="UniProtKB-KW"/>
</dbReference>
<proteinExistence type="inferred from homology"/>
<dbReference type="PRINTS" id="PR01002">
    <property type="entry name" value="FLGFLGJ"/>
</dbReference>
<keyword evidence="12" id="KW-0969">Cilium</keyword>
<dbReference type="InterPro" id="IPR013377">
    <property type="entry name" value="FlgJ"/>
</dbReference>
<comment type="subcellular location">
    <subcellularLocation>
        <location evidence="2">Periplasm</location>
    </subcellularLocation>
</comment>
<dbReference type="InterPro" id="IPR051056">
    <property type="entry name" value="Glycosyl_Hydrolase_73"/>
</dbReference>
<evidence type="ECO:0000313" key="12">
    <source>
        <dbReference type="EMBL" id="VAW63968.1"/>
    </source>
</evidence>
<dbReference type="GO" id="GO:0042597">
    <property type="term" value="C:periplasmic space"/>
    <property type="evidence" value="ECO:0007669"/>
    <property type="project" value="UniProtKB-SubCell"/>
</dbReference>
<reference evidence="12" key="1">
    <citation type="submission" date="2018-06" db="EMBL/GenBank/DDBJ databases">
        <authorList>
            <person name="Zhirakovskaya E."/>
        </authorList>
    </citation>
    <scope>NUCLEOTIDE SEQUENCE</scope>
</reference>
<dbReference type="PANTHER" id="PTHR33308">
    <property type="entry name" value="PEPTIDOGLYCAN HYDROLASE FLGJ"/>
    <property type="match status" value="1"/>
</dbReference>
<dbReference type="GO" id="GO:0004040">
    <property type="term" value="F:amidase activity"/>
    <property type="evidence" value="ECO:0007669"/>
    <property type="project" value="InterPro"/>
</dbReference>
<dbReference type="GO" id="GO:0071555">
    <property type="term" value="P:cell wall organization"/>
    <property type="evidence" value="ECO:0007669"/>
    <property type="project" value="UniProtKB-KW"/>
</dbReference>
<protein>
    <recommendedName>
        <fullName evidence="5">Peptidoglycan hydrolase FlgJ</fullName>
    </recommendedName>
    <alternativeName>
        <fullName evidence="10">Muramidase FlgJ</fullName>
    </alternativeName>
</protein>
<keyword evidence="8" id="KW-0326">Glycosidase</keyword>
<evidence type="ECO:0000256" key="10">
    <source>
        <dbReference type="ARBA" id="ARBA00030835"/>
    </source>
</evidence>
<dbReference type="GO" id="GO:0071973">
    <property type="term" value="P:bacterial-type flagellum-dependent cell motility"/>
    <property type="evidence" value="ECO:0007669"/>
    <property type="project" value="TreeGrafter"/>
</dbReference>
<dbReference type="GO" id="GO:0044780">
    <property type="term" value="P:bacterial-type flagellum assembly"/>
    <property type="evidence" value="ECO:0007669"/>
    <property type="project" value="InterPro"/>
</dbReference>
<evidence type="ECO:0000256" key="1">
    <source>
        <dbReference type="ARBA" id="ARBA00002954"/>
    </source>
</evidence>
<dbReference type="InterPro" id="IPR019301">
    <property type="entry name" value="Flagellar_prot_FlgJ_N"/>
</dbReference>
<dbReference type="NCBIfam" id="TIGR02541">
    <property type="entry name" value="flagell_FlgJ"/>
    <property type="match status" value="1"/>
</dbReference>
<keyword evidence="7 12" id="KW-0378">Hydrolase</keyword>
<gene>
    <name evidence="12" type="ORF">MNBD_GAMMA11-2152</name>
</gene>
<comment type="similarity">
    <text evidence="3">In the N-terminal section; belongs to the FlgJ family.</text>
</comment>
<evidence type="ECO:0000256" key="9">
    <source>
        <dbReference type="ARBA" id="ARBA00023316"/>
    </source>
</evidence>
<accession>A0A3B0X6N9</accession>
<organism evidence="12">
    <name type="scientific">hydrothermal vent metagenome</name>
    <dbReference type="NCBI Taxonomy" id="652676"/>
    <lineage>
        <taxon>unclassified sequences</taxon>
        <taxon>metagenomes</taxon>
        <taxon>ecological metagenomes</taxon>
    </lineage>
</organism>
<evidence type="ECO:0000256" key="6">
    <source>
        <dbReference type="ARBA" id="ARBA00022764"/>
    </source>
</evidence>
<dbReference type="Pfam" id="PF01832">
    <property type="entry name" value="Glucosaminidase"/>
    <property type="match status" value="1"/>
</dbReference>
<dbReference type="Pfam" id="PF10135">
    <property type="entry name" value="Rod-binding"/>
    <property type="match status" value="1"/>
</dbReference>
<keyword evidence="12" id="KW-0282">Flagellum</keyword>